<dbReference type="PANTHER" id="PTHR46796">
    <property type="entry name" value="HTH-TYPE TRANSCRIPTIONAL ACTIVATOR RHAS-RELATED"/>
    <property type="match status" value="1"/>
</dbReference>
<dbReference type="Pfam" id="PF20240">
    <property type="entry name" value="DUF6597"/>
    <property type="match status" value="1"/>
</dbReference>
<dbReference type="RefSeq" id="WP_166323597.1">
    <property type="nucleotide sequence ID" value="NZ_CP049934.1"/>
</dbReference>
<evidence type="ECO:0000259" key="4">
    <source>
        <dbReference type="PROSITE" id="PS01124"/>
    </source>
</evidence>
<dbReference type="EMBL" id="CP049934">
    <property type="protein sequence ID" value="QIM16512.1"/>
    <property type="molecule type" value="Genomic_DNA"/>
</dbReference>
<evidence type="ECO:0000256" key="2">
    <source>
        <dbReference type="ARBA" id="ARBA00023125"/>
    </source>
</evidence>
<evidence type="ECO:0000313" key="6">
    <source>
        <dbReference type="Proteomes" id="UP000501387"/>
    </source>
</evidence>
<dbReference type="InterPro" id="IPR018060">
    <property type="entry name" value="HTH_AraC"/>
</dbReference>
<organism evidence="5 6">
    <name type="scientific">Leucobacter insecticola</name>
    <dbReference type="NCBI Taxonomy" id="2714934"/>
    <lineage>
        <taxon>Bacteria</taxon>
        <taxon>Bacillati</taxon>
        <taxon>Actinomycetota</taxon>
        <taxon>Actinomycetes</taxon>
        <taxon>Micrococcales</taxon>
        <taxon>Microbacteriaceae</taxon>
        <taxon>Leucobacter</taxon>
    </lineage>
</organism>
<dbReference type="SMART" id="SM00342">
    <property type="entry name" value="HTH_ARAC"/>
    <property type="match status" value="1"/>
</dbReference>
<dbReference type="SUPFAM" id="SSF46689">
    <property type="entry name" value="Homeodomain-like"/>
    <property type="match status" value="1"/>
</dbReference>
<reference evidence="5 6" key="1">
    <citation type="submission" date="2020-03" db="EMBL/GenBank/DDBJ databases">
        <title>Leucobacter sp. nov., isolated from beetles.</title>
        <authorList>
            <person name="Hyun D.-W."/>
            <person name="Bae J.-W."/>
        </authorList>
    </citation>
    <scope>NUCLEOTIDE SEQUENCE [LARGE SCALE GENOMIC DNA]</scope>
    <source>
        <strain evidence="5 6">HDW9B</strain>
    </source>
</reference>
<keyword evidence="2" id="KW-0238">DNA-binding</keyword>
<gene>
    <name evidence="5" type="ORF">G7067_08965</name>
</gene>
<accession>A0A6G8FKB6</accession>
<name>A0A6G8FKB6_9MICO</name>
<keyword evidence="6" id="KW-1185">Reference proteome</keyword>
<dbReference type="GO" id="GO:0003700">
    <property type="term" value="F:DNA-binding transcription factor activity"/>
    <property type="evidence" value="ECO:0007669"/>
    <property type="project" value="InterPro"/>
</dbReference>
<proteinExistence type="predicted"/>
<dbReference type="PROSITE" id="PS01124">
    <property type="entry name" value="HTH_ARAC_FAMILY_2"/>
    <property type="match status" value="1"/>
</dbReference>
<feature type="domain" description="HTH araC/xylS-type" evidence="4">
    <location>
        <begin position="149"/>
        <end position="227"/>
    </location>
</feature>
<keyword evidence="1" id="KW-0805">Transcription regulation</keyword>
<evidence type="ECO:0000256" key="1">
    <source>
        <dbReference type="ARBA" id="ARBA00023015"/>
    </source>
</evidence>
<sequence length="230" mass="24623">MKIAEVGTLWRSNGLAAPLVLQADGCVDLILRDDELLVAGPSTRAFVGRGSSRGETLGIRFLPGLANSALGRSLLELRDLQLDASDVLTPSRRQAGLSLLRRLRDANGSEVVEVASADIAAEYSLLPATQGWTAVAREAAVLGESAAALARRLTISERQLHRRMVASFGYGYTALRRVVHAQRARAMLRAGVASSEIAYRAGYCDQAHFTREFLKLAGTTPGSFTSVTQA</sequence>
<dbReference type="AlphaFoldDB" id="A0A6G8FKB6"/>
<dbReference type="InterPro" id="IPR009057">
    <property type="entry name" value="Homeodomain-like_sf"/>
</dbReference>
<dbReference type="InterPro" id="IPR050204">
    <property type="entry name" value="AraC_XylS_family_regulators"/>
</dbReference>
<dbReference type="Gene3D" id="1.10.10.60">
    <property type="entry name" value="Homeodomain-like"/>
    <property type="match status" value="1"/>
</dbReference>
<dbReference type="Proteomes" id="UP000501387">
    <property type="component" value="Chromosome"/>
</dbReference>
<dbReference type="Pfam" id="PF12833">
    <property type="entry name" value="HTH_18"/>
    <property type="match status" value="1"/>
</dbReference>
<evidence type="ECO:0000256" key="3">
    <source>
        <dbReference type="ARBA" id="ARBA00023163"/>
    </source>
</evidence>
<dbReference type="GO" id="GO:0043565">
    <property type="term" value="F:sequence-specific DNA binding"/>
    <property type="evidence" value="ECO:0007669"/>
    <property type="project" value="InterPro"/>
</dbReference>
<protein>
    <submittedName>
        <fullName evidence="5">Helix-turn-helix transcriptional regulator</fullName>
    </submittedName>
</protein>
<dbReference type="InterPro" id="IPR046532">
    <property type="entry name" value="DUF6597"/>
</dbReference>
<dbReference type="PANTHER" id="PTHR46796:SF15">
    <property type="entry name" value="BLL1074 PROTEIN"/>
    <property type="match status" value="1"/>
</dbReference>
<evidence type="ECO:0000313" key="5">
    <source>
        <dbReference type="EMBL" id="QIM16512.1"/>
    </source>
</evidence>
<dbReference type="KEGG" id="lins:G7067_08965"/>
<keyword evidence="3" id="KW-0804">Transcription</keyword>